<dbReference type="SUPFAM" id="SSF52518">
    <property type="entry name" value="Thiamin diphosphate-binding fold (THDP-binding)"/>
    <property type="match status" value="1"/>
</dbReference>
<accession>A0A1T4KV68</accession>
<dbReference type="Proteomes" id="UP000190449">
    <property type="component" value="Unassembled WGS sequence"/>
</dbReference>
<dbReference type="GO" id="GO:0006979">
    <property type="term" value="P:response to oxidative stress"/>
    <property type="evidence" value="ECO:0007669"/>
    <property type="project" value="TreeGrafter"/>
</dbReference>
<proteinExistence type="predicted"/>
<dbReference type="InterPro" id="IPR029061">
    <property type="entry name" value="THDP-binding"/>
</dbReference>
<evidence type="ECO:0000313" key="1">
    <source>
        <dbReference type="EMBL" id="SJZ46329.1"/>
    </source>
</evidence>
<dbReference type="STRING" id="28122.SAMN02745108_00659"/>
<dbReference type="PANTHER" id="PTHR32154:SF0">
    <property type="entry name" value="PYRUVATE-FLAVODOXIN OXIDOREDUCTASE-RELATED"/>
    <property type="match status" value="1"/>
</dbReference>
<dbReference type="Gene3D" id="3.40.50.970">
    <property type="match status" value="1"/>
</dbReference>
<dbReference type="InterPro" id="IPR050722">
    <property type="entry name" value="Pyruvate:ferred/Flavod_OxRd"/>
</dbReference>
<dbReference type="PANTHER" id="PTHR32154">
    <property type="entry name" value="PYRUVATE-FLAVODOXIN OXIDOREDUCTASE-RELATED"/>
    <property type="match status" value="1"/>
</dbReference>
<organism evidence="1 2">
    <name type="scientific">Fibrobacter intestinalis</name>
    <dbReference type="NCBI Taxonomy" id="28122"/>
    <lineage>
        <taxon>Bacteria</taxon>
        <taxon>Pseudomonadati</taxon>
        <taxon>Fibrobacterota</taxon>
        <taxon>Fibrobacteria</taxon>
        <taxon>Fibrobacterales</taxon>
        <taxon>Fibrobacteraceae</taxon>
        <taxon>Fibrobacter</taxon>
    </lineage>
</organism>
<dbReference type="EMBL" id="FUWU01000007">
    <property type="protein sequence ID" value="SJZ46329.1"/>
    <property type="molecule type" value="Genomic_DNA"/>
</dbReference>
<name>A0A1T4KV68_9BACT</name>
<keyword evidence="1" id="KW-0670">Pyruvate</keyword>
<sequence length="88" mass="9958">MAVDSGYWTLLRYNPALAAEGKAPLVLDSKKPTIPVAEYIYTENRYKQLTRNNPEVAKKLADDLQKEVDARYAFYDAMSKDTEGLISL</sequence>
<gene>
    <name evidence="1" type="ORF">SAMN02745108_00659</name>
</gene>
<reference evidence="1 2" key="1">
    <citation type="submission" date="2017-02" db="EMBL/GenBank/DDBJ databases">
        <authorList>
            <person name="Peterson S.W."/>
        </authorList>
    </citation>
    <scope>NUCLEOTIDE SEQUENCE [LARGE SCALE GENOMIC DNA]</scope>
    <source>
        <strain evidence="1 2">ATCC 43854</strain>
    </source>
</reference>
<protein>
    <submittedName>
        <fullName evidence="1">Pyruvate-ferredoxin/flavodoxin oxidoreductase</fullName>
    </submittedName>
</protein>
<evidence type="ECO:0000313" key="2">
    <source>
        <dbReference type="Proteomes" id="UP000190449"/>
    </source>
</evidence>
<dbReference type="AlphaFoldDB" id="A0A1T4KV68"/>